<accession>A0A8S9HLL1</accession>
<gene>
    <name evidence="2" type="ORF">F2Q68_00013557</name>
    <name evidence="1" type="ORF">F2Q70_00020062</name>
</gene>
<comment type="caution">
    <text evidence="2">The sequence shown here is derived from an EMBL/GenBank/DDBJ whole genome shotgun (WGS) entry which is preliminary data.</text>
</comment>
<proteinExistence type="predicted"/>
<dbReference type="Proteomes" id="UP000712281">
    <property type="component" value="Unassembled WGS sequence"/>
</dbReference>
<organism evidence="2 3">
    <name type="scientific">Brassica cretica</name>
    <name type="common">Mustard</name>
    <dbReference type="NCBI Taxonomy" id="69181"/>
    <lineage>
        <taxon>Eukaryota</taxon>
        <taxon>Viridiplantae</taxon>
        <taxon>Streptophyta</taxon>
        <taxon>Embryophyta</taxon>
        <taxon>Tracheophyta</taxon>
        <taxon>Spermatophyta</taxon>
        <taxon>Magnoliopsida</taxon>
        <taxon>eudicotyledons</taxon>
        <taxon>Gunneridae</taxon>
        <taxon>Pentapetalae</taxon>
        <taxon>rosids</taxon>
        <taxon>malvids</taxon>
        <taxon>Brassicales</taxon>
        <taxon>Brassicaceae</taxon>
        <taxon>Brassiceae</taxon>
        <taxon>Brassica</taxon>
    </lineage>
</organism>
<evidence type="ECO:0000313" key="2">
    <source>
        <dbReference type="EMBL" id="KAF2559345.1"/>
    </source>
</evidence>
<name>A0A8S9HLL1_BRACR</name>
<evidence type="ECO:0000313" key="1">
    <source>
        <dbReference type="EMBL" id="KAF2548587.1"/>
    </source>
</evidence>
<dbReference type="EMBL" id="QGKY02001925">
    <property type="protein sequence ID" value="KAF2548587.1"/>
    <property type="molecule type" value="Genomic_DNA"/>
</dbReference>
<sequence length="112" mass="12178">MCKQLKWDLNSYLLKSTGTYQFAGKRSPTLHPMQVFNRGISGGATPLAYGSAPLNVPYPNLNTFPFENYSAGKEQFLVLPPRAQPSTSSEGPSSPAALFATVVSDNGSFYWP</sequence>
<dbReference type="EMBL" id="QGKW02001940">
    <property type="protein sequence ID" value="KAF2559345.1"/>
    <property type="molecule type" value="Genomic_DNA"/>
</dbReference>
<reference evidence="2" key="1">
    <citation type="submission" date="2019-12" db="EMBL/GenBank/DDBJ databases">
        <title>Genome sequencing and annotation of Brassica cretica.</title>
        <authorList>
            <person name="Studholme D.J."/>
            <person name="Sarris P.F."/>
        </authorList>
    </citation>
    <scope>NUCLEOTIDE SEQUENCE</scope>
    <source>
        <strain evidence="2">PFS-001/15</strain>
        <strain evidence="1">PFS-102/07</strain>
        <tissue evidence="2">Leaf</tissue>
    </source>
</reference>
<protein>
    <submittedName>
        <fullName evidence="2">Uncharacterized protein</fullName>
    </submittedName>
</protein>
<evidence type="ECO:0000313" key="3">
    <source>
        <dbReference type="Proteomes" id="UP000712281"/>
    </source>
</evidence>
<dbReference type="AlphaFoldDB" id="A0A8S9HLL1"/>